<evidence type="ECO:0000256" key="1">
    <source>
        <dbReference type="SAM" id="MobiDB-lite"/>
    </source>
</evidence>
<sequence>MNGAPPSPEPHFPQYSPSQEDIDAEQRDFAAMIDDLAGCSVVSLVYEANIDGAAKHVPECDATQIVKLDAQAFGESIAVWATADVTRSTGAGGWDHPRSFKGVLPERRRYFLLPGAFRLLGGSISVVRDWAPWEAIEQSVYGKTTILDAIKCSQLKGAIVALE</sequence>
<feature type="compositionally biased region" description="Pro residues" evidence="1">
    <location>
        <begin position="1"/>
        <end position="11"/>
    </location>
</feature>
<accession>A0A9Q9ESK3</accession>
<gene>
    <name evidence="2" type="ORF">Slin15195_G130070</name>
</gene>
<name>A0A9Q9ESK3_9PEZI</name>
<protein>
    <submittedName>
        <fullName evidence="2">Uncharacterized protein</fullName>
    </submittedName>
</protein>
<proteinExistence type="predicted"/>
<dbReference type="EMBL" id="CP099432">
    <property type="protein sequence ID" value="USW59688.1"/>
    <property type="molecule type" value="Genomic_DNA"/>
</dbReference>
<organism evidence="2 3">
    <name type="scientific">Septoria linicola</name>
    <dbReference type="NCBI Taxonomy" id="215465"/>
    <lineage>
        <taxon>Eukaryota</taxon>
        <taxon>Fungi</taxon>
        <taxon>Dikarya</taxon>
        <taxon>Ascomycota</taxon>
        <taxon>Pezizomycotina</taxon>
        <taxon>Dothideomycetes</taxon>
        <taxon>Dothideomycetidae</taxon>
        <taxon>Mycosphaerellales</taxon>
        <taxon>Mycosphaerellaceae</taxon>
        <taxon>Septoria</taxon>
    </lineage>
</organism>
<keyword evidence="3" id="KW-1185">Reference proteome</keyword>
<evidence type="ECO:0000313" key="3">
    <source>
        <dbReference type="Proteomes" id="UP001056384"/>
    </source>
</evidence>
<feature type="region of interest" description="Disordered" evidence="1">
    <location>
        <begin position="1"/>
        <end position="20"/>
    </location>
</feature>
<reference evidence="2" key="1">
    <citation type="submission" date="2022-06" db="EMBL/GenBank/DDBJ databases">
        <title>Complete genome sequences of two strains of the flax pathogen Septoria linicola.</title>
        <authorList>
            <person name="Lapalu N."/>
            <person name="Simon A."/>
            <person name="Demenou B."/>
            <person name="Paumier D."/>
            <person name="Guillot M.-P."/>
            <person name="Gout L."/>
            <person name="Valade R."/>
        </authorList>
    </citation>
    <scope>NUCLEOTIDE SEQUENCE</scope>
    <source>
        <strain evidence="2">SE15195</strain>
    </source>
</reference>
<dbReference type="AlphaFoldDB" id="A0A9Q9ESK3"/>
<evidence type="ECO:0000313" key="2">
    <source>
        <dbReference type="EMBL" id="USW59688.1"/>
    </source>
</evidence>
<dbReference type="Proteomes" id="UP001056384">
    <property type="component" value="Chromosome 15"/>
</dbReference>